<organism evidence="8 9">
    <name type="scientific">Algisphaera agarilytica</name>
    <dbReference type="NCBI Taxonomy" id="1385975"/>
    <lineage>
        <taxon>Bacteria</taxon>
        <taxon>Pseudomonadati</taxon>
        <taxon>Planctomycetota</taxon>
        <taxon>Phycisphaerae</taxon>
        <taxon>Phycisphaerales</taxon>
        <taxon>Phycisphaeraceae</taxon>
        <taxon>Algisphaera</taxon>
    </lineage>
</organism>
<keyword evidence="2" id="KW-0540">Nuclease</keyword>
<proteinExistence type="inferred from homology"/>
<dbReference type="Pfam" id="PF08340">
    <property type="entry name" value="YicC-like_C"/>
    <property type="match status" value="1"/>
</dbReference>
<evidence type="ECO:0000259" key="7">
    <source>
        <dbReference type="Pfam" id="PF08340"/>
    </source>
</evidence>
<evidence type="ECO:0000256" key="2">
    <source>
        <dbReference type="ARBA" id="ARBA00022722"/>
    </source>
</evidence>
<protein>
    <submittedName>
        <fullName evidence="8">Uncharacterized protein (TIGR00255 family)</fullName>
    </submittedName>
</protein>
<dbReference type="EMBL" id="JACHGY010000001">
    <property type="protein sequence ID" value="MBB6430054.1"/>
    <property type="molecule type" value="Genomic_DNA"/>
</dbReference>
<evidence type="ECO:0000256" key="5">
    <source>
        <dbReference type="ARBA" id="ARBA00035648"/>
    </source>
</evidence>
<dbReference type="PANTHER" id="PTHR30636:SF3">
    <property type="entry name" value="UPF0701 PROTEIN YICC"/>
    <property type="match status" value="1"/>
</dbReference>
<reference evidence="8 9" key="1">
    <citation type="submission" date="2020-08" db="EMBL/GenBank/DDBJ databases">
        <title>Genomic Encyclopedia of Type Strains, Phase IV (KMG-IV): sequencing the most valuable type-strain genomes for metagenomic binning, comparative biology and taxonomic classification.</title>
        <authorList>
            <person name="Goeker M."/>
        </authorList>
    </citation>
    <scope>NUCLEOTIDE SEQUENCE [LARGE SCALE GENOMIC DNA]</scope>
    <source>
        <strain evidence="8 9">DSM 103725</strain>
    </source>
</reference>
<name>A0A7X0H6C6_9BACT</name>
<evidence type="ECO:0000256" key="4">
    <source>
        <dbReference type="ARBA" id="ARBA00022801"/>
    </source>
</evidence>
<feature type="domain" description="Endoribonuclease YicC-like N-terminal" evidence="6">
    <location>
        <begin position="2"/>
        <end position="157"/>
    </location>
</feature>
<dbReference type="AlphaFoldDB" id="A0A7X0H6C6"/>
<sequence length="301" mass="33307">MIRSMTGYGSASAEHDGVQFSLELRSLNNRYFKAATRLPDEIAGMEALLESALRKRVSRGSFSLAVKVKVSDAAATSSINDQALMTYLDHLETVREKVQDESVQIDLTQLLALPGVLQPQTDDDALLAKAKQVLPQLLSDALDRLLEMRTTEGKALADDLIGQVEHIRGQIKIVADRAPAVVQEYHQRLTARVDELMAKAKLKVDENDLLREVAVFADRADISEELSRMNGHLDQFTEIIQTGSPGKGDEPAGRTMDFIAQEMLREANTIGSKSNDTPISRAVVEIKSRIDRIKEQVQNVE</sequence>
<dbReference type="InterPro" id="IPR013527">
    <property type="entry name" value="YicC-like_N"/>
</dbReference>
<dbReference type="GO" id="GO:0016787">
    <property type="term" value="F:hydrolase activity"/>
    <property type="evidence" value="ECO:0007669"/>
    <property type="project" value="UniProtKB-KW"/>
</dbReference>
<dbReference type="InterPro" id="IPR013551">
    <property type="entry name" value="YicC-like_C"/>
</dbReference>
<dbReference type="Proteomes" id="UP000541810">
    <property type="component" value="Unassembled WGS sequence"/>
</dbReference>
<keyword evidence="4" id="KW-0378">Hydrolase</keyword>
<evidence type="ECO:0000259" key="6">
    <source>
        <dbReference type="Pfam" id="PF03755"/>
    </source>
</evidence>
<accession>A0A7X0H6C6</accession>
<comment type="cofactor">
    <cofactor evidence="1">
        <name>a divalent metal cation</name>
        <dbReference type="ChEBI" id="CHEBI:60240"/>
    </cofactor>
</comment>
<feature type="domain" description="Endoribonuclease YicC-like C-terminal" evidence="7">
    <location>
        <begin position="175"/>
        <end position="301"/>
    </location>
</feature>
<comment type="caution">
    <text evidence="8">The sequence shown here is derived from an EMBL/GenBank/DDBJ whole genome shotgun (WGS) entry which is preliminary data.</text>
</comment>
<dbReference type="RefSeq" id="WP_184677594.1">
    <property type="nucleotide sequence ID" value="NZ_JACHGY010000001.1"/>
</dbReference>
<comment type="similarity">
    <text evidence="5">Belongs to the YicC/YloC family.</text>
</comment>
<evidence type="ECO:0000256" key="3">
    <source>
        <dbReference type="ARBA" id="ARBA00022759"/>
    </source>
</evidence>
<dbReference type="InterPro" id="IPR005229">
    <property type="entry name" value="YicC/YloC-like"/>
</dbReference>
<dbReference type="PANTHER" id="PTHR30636">
    <property type="entry name" value="UPF0701 PROTEIN YICC"/>
    <property type="match status" value="1"/>
</dbReference>
<evidence type="ECO:0000313" key="8">
    <source>
        <dbReference type="EMBL" id="MBB6430054.1"/>
    </source>
</evidence>
<gene>
    <name evidence="8" type="ORF">HNQ40_001860</name>
</gene>
<dbReference type="Pfam" id="PF03755">
    <property type="entry name" value="YicC-like_N"/>
    <property type="match status" value="1"/>
</dbReference>
<dbReference type="NCBIfam" id="TIGR00255">
    <property type="entry name" value="YicC/YloC family endoribonuclease"/>
    <property type="match status" value="1"/>
</dbReference>
<evidence type="ECO:0000256" key="1">
    <source>
        <dbReference type="ARBA" id="ARBA00001968"/>
    </source>
</evidence>
<dbReference type="GO" id="GO:0004521">
    <property type="term" value="F:RNA endonuclease activity"/>
    <property type="evidence" value="ECO:0007669"/>
    <property type="project" value="InterPro"/>
</dbReference>
<evidence type="ECO:0000313" key="9">
    <source>
        <dbReference type="Proteomes" id="UP000541810"/>
    </source>
</evidence>
<keyword evidence="3" id="KW-0255">Endonuclease</keyword>
<keyword evidence="9" id="KW-1185">Reference proteome</keyword>